<sequence length="302" mass="33854">MLIRRFDLNLVRILLALDQTRNVTMAARTLGMSQSGFSTALARLRRESGDALFVRAPTGMDPTTRARELIETGRALIGKFEGELYGARVFDPRVDQTEFRVAMSDISEMMLLPRLHAALAKAAPHCTIRTLSVTPESMAAGLESGQIDIAIGYIPDLKGAGIFQQQLFTHSFTCLLRVDHPVRAMRLTKSQFERLEHVVVMTPIRSQELVDRTIDDKKIRRNIVIRTPHFLSLPFLISQSDMCATVPAAVGEAHASTGMVRAVAPPFTPPKFSVRQHWHRRFANDSRNRWLRALIFKTLGPA</sequence>
<gene>
    <name evidence="6" type="ORF">ABIE13_004002</name>
</gene>
<dbReference type="RefSeq" id="WP_354446512.1">
    <property type="nucleotide sequence ID" value="NZ_JBEPSH010000008.1"/>
</dbReference>
<dbReference type="InterPro" id="IPR036390">
    <property type="entry name" value="WH_DNA-bd_sf"/>
</dbReference>
<dbReference type="Pfam" id="PF00126">
    <property type="entry name" value="HTH_1"/>
    <property type="match status" value="1"/>
</dbReference>
<dbReference type="CDD" id="cd08459">
    <property type="entry name" value="PBP2_DntR_NahR_LinR_like"/>
    <property type="match status" value="1"/>
</dbReference>
<dbReference type="InterPro" id="IPR000847">
    <property type="entry name" value="LysR_HTH_N"/>
</dbReference>
<keyword evidence="3 6" id="KW-0238">DNA-binding</keyword>
<comment type="similarity">
    <text evidence="1">Belongs to the LysR transcriptional regulatory family.</text>
</comment>
<evidence type="ECO:0000313" key="6">
    <source>
        <dbReference type="EMBL" id="MET4578879.1"/>
    </source>
</evidence>
<name>A0ABV2QCX1_9BURK</name>
<organism evidence="6 7">
    <name type="scientific">Ottowia thiooxydans</name>
    <dbReference type="NCBI Taxonomy" id="219182"/>
    <lineage>
        <taxon>Bacteria</taxon>
        <taxon>Pseudomonadati</taxon>
        <taxon>Pseudomonadota</taxon>
        <taxon>Betaproteobacteria</taxon>
        <taxon>Burkholderiales</taxon>
        <taxon>Comamonadaceae</taxon>
        <taxon>Ottowia</taxon>
    </lineage>
</organism>
<dbReference type="PANTHER" id="PTHR30118">
    <property type="entry name" value="HTH-TYPE TRANSCRIPTIONAL REGULATOR LEUO-RELATED"/>
    <property type="match status" value="1"/>
</dbReference>
<dbReference type="SUPFAM" id="SSF46785">
    <property type="entry name" value="Winged helix' DNA-binding domain"/>
    <property type="match status" value="1"/>
</dbReference>
<evidence type="ECO:0000256" key="2">
    <source>
        <dbReference type="ARBA" id="ARBA00023015"/>
    </source>
</evidence>
<dbReference type="InterPro" id="IPR050389">
    <property type="entry name" value="LysR-type_TF"/>
</dbReference>
<accession>A0ABV2QCX1</accession>
<dbReference type="Gene3D" id="3.40.190.10">
    <property type="entry name" value="Periplasmic binding protein-like II"/>
    <property type="match status" value="2"/>
</dbReference>
<reference evidence="6 7" key="1">
    <citation type="submission" date="2024-06" db="EMBL/GenBank/DDBJ databases">
        <title>Sorghum-associated microbial communities from plants grown in Nebraska, USA.</title>
        <authorList>
            <person name="Schachtman D."/>
        </authorList>
    </citation>
    <scope>NUCLEOTIDE SEQUENCE [LARGE SCALE GENOMIC DNA]</scope>
    <source>
        <strain evidence="6 7">2709</strain>
    </source>
</reference>
<dbReference type="GO" id="GO:0003677">
    <property type="term" value="F:DNA binding"/>
    <property type="evidence" value="ECO:0007669"/>
    <property type="project" value="UniProtKB-KW"/>
</dbReference>
<dbReference type="InterPro" id="IPR005119">
    <property type="entry name" value="LysR_subst-bd"/>
</dbReference>
<feature type="domain" description="HTH lysR-type" evidence="5">
    <location>
        <begin position="6"/>
        <end position="63"/>
    </location>
</feature>
<protein>
    <submittedName>
        <fullName evidence="6">DNA-binding transcriptional LysR family regulator</fullName>
    </submittedName>
</protein>
<evidence type="ECO:0000256" key="4">
    <source>
        <dbReference type="ARBA" id="ARBA00023163"/>
    </source>
</evidence>
<evidence type="ECO:0000313" key="7">
    <source>
        <dbReference type="Proteomes" id="UP001549320"/>
    </source>
</evidence>
<evidence type="ECO:0000256" key="3">
    <source>
        <dbReference type="ARBA" id="ARBA00023125"/>
    </source>
</evidence>
<dbReference type="Pfam" id="PF03466">
    <property type="entry name" value="LysR_substrate"/>
    <property type="match status" value="1"/>
</dbReference>
<dbReference type="EMBL" id="JBEPSH010000008">
    <property type="protein sequence ID" value="MET4578879.1"/>
    <property type="molecule type" value="Genomic_DNA"/>
</dbReference>
<keyword evidence="4" id="KW-0804">Transcription</keyword>
<proteinExistence type="inferred from homology"/>
<dbReference type="Gene3D" id="1.10.10.10">
    <property type="entry name" value="Winged helix-like DNA-binding domain superfamily/Winged helix DNA-binding domain"/>
    <property type="match status" value="1"/>
</dbReference>
<dbReference type="Proteomes" id="UP001549320">
    <property type="component" value="Unassembled WGS sequence"/>
</dbReference>
<evidence type="ECO:0000256" key="1">
    <source>
        <dbReference type="ARBA" id="ARBA00009437"/>
    </source>
</evidence>
<keyword evidence="2" id="KW-0805">Transcription regulation</keyword>
<dbReference type="PANTHER" id="PTHR30118:SF15">
    <property type="entry name" value="TRANSCRIPTIONAL REGULATORY PROTEIN"/>
    <property type="match status" value="1"/>
</dbReference>
<dbReference type="PROSITE" id="PS50931">
    <property type="entry name" value="HTH_LYSR"/>
    <property type="match status" value="1"/>
</dbReference>
<dbReference type="SUPFAM" id="SSF53850">
    <property type="entry name" value="Periplasmic binding protein-like II"/>
    <property type="match status" value="1"/>
</dbReference>
<evidence type="ECO:0000259" key="5">
    <source>
        <dbReference type="PROSITE" id="PS50931"/>
    </source>
</evidence>
<keyword evidence="7" id="KW-1185">Reference proteome</keyword>
<comment type="caution">
    <text evidence="6">The sequence shown here is derived from an EMBL/GenBank/DDBJ whole genome shotgun (WGS) entry which is preliminary data.</text>
</comment>
<dbReference type="InterPro" id="IPR036388">
    <property type="entry name" value="WH-like_DNA-bd_sf"/>
</dbReference>